<accession>A0A0F9T5C6</accession>
<dbReference type="AlphaFoldDB" id="A0A0F9T5C6"/>
<protein>
    <submittedName>
        <fullName evidence="2">Uncharacterized protein</fullName>
    </submittedName>
</protein>
<sequence>GYEIKDVPGNVMRDEDAELALKGVAFNGNCPKATFEAMVKTFYQRQSDDLIASKTEGEALLKEEWSKPGQYDANIEIMTRAVNELFSDETKAIFNATGIGNSPSIVKDLHNIGLKMLSDTLIKGVSPGGDEDKDYQPTSPNSPEMYAHGDSEECQKARRYFEARGHKY</sequence>
<reference evidence="2" key="1">
    <citation type="journal article" date="2015" name="Nature">
        <title>Complex archaea that bridge the gap between prokaryotes and eukaryotes.</title>
        <authorList>
            <person name="Spang A."/>
            <person name="Saw J.H."/>
            <person name="Jorgensen S.L."/>
            <person name="Zaremba-Niedzwiedzka K."/>
            <person name="Martijn J."/>
            <person name="Lind A.E."/>
            <person name="van Eijk R."/>
            <person name="Schleper C."/>
            <person name="Guy L."/>
            <person name="Ettema T.J."/>
        </authorList>
    </citation>
    <scope>NUCLEOTIDE SEQUENCE</scope>
</reference>
<organism evidence="2">
    <name type="scientific">marine sediment metagenome</name>
    <dbReference type="NCBI Taxonomy" id="412755"/>
    <lineage>
        <taxon>unclassified sequences</taxon>
        <taxon>metagenomes</taxon>
        <taxon>ecological metagenomes</taxon>
    </lineage>
</organism>
<comment type="caution">
    <text evidence="2">The sequence shown here is derived from an EMBL/GenBank/DDBJ whole genome shotgun (WGS) entry which is preliminary data.</text>
</comment>
<feature type="non-terminal residue" evidence="2">
    <location>
        <position position="1"/>
    </location>
</feature>
<feature type="region of interest" description="Disordered" evidence="1">
    <location>
        <begin position="125"/>
        <end position="153"/>
    </location>
</feature>
<gene>
    <name evidence="2" type="ORF">LCGC14_0434570</name>
</gene>
<evidence type="ECO:0000313" key="2">
    <source>
        <dbReference type="EMBL" id="KKN70132.1"/>
    </source>
</evidence>
<name>A0A0F9T5C6_9ZZZZ</name>
<proteinExistence type="predicted"/>
<dbReference type="EMBL" id="LAZR01000411">
    <property type="protein sequence ID" value="KKN70132.1"/>
    <property type="molecule type" value="Genomic_DNA"/>
</dbReference>
<evidence type="ECO:0000256" key="1">
    <source>
        <dbReference type="SAM" id="MobiDB-lite"/>
    </source>
</evidence>